<name>A0A8H6SYA3_9AGAR</name>
<protein>
    <submittedName>
        <fullName evidence="1">Uncharacterized protein</fullName>
    </submittedName>
</protein>
<organism evidence="1 2">
    <name type="scientific">Mycena indigotica</name>
    <dbReference type="NCBI Taxonomy" id="2126181"/>
    <lineage>
        <taxon>Eukaryota</taxon>
        <taxon>Fungi</taxon>
        <taxon>Dikarya</taxon>
        <taxon>Basidiomycota</taxon>
        <taxon>Agaricomycotina</taxon>
        <taxon>Agaricomycetes</taxon>
        <taxon>Agaricomycetidae</taxon>
        <taxon>Agaricales</taxon>
        <taxon>Marasmiineae</taxon>
        <taxon>Mycenaceae</taxon>
        <taxon>Mycena</taxon>
    </lineage>
</organism>
<dbReference type="AlphaFoldDB" id="A0A8H6SYA3"/>
<dbReference type="Proteomes" id="UP000636479">
    <property type="component" value="Unassembled WGS sequence"/>
</dbReference>
<keyword evidence="2" id="KW-1185">Reference proteome</keyword>
<proteinExistence type="predicted"/>
<dbReference type="GeneID" id="59344899"/>
<evidence type="ECO:0000313" key="1">
    <source>
        <dbReference type="EMBL" id="KAF7307656.1"/>
    </source>
</evidence>
<accession>A0A8H6SYA3</accession>
<comment type="caution">
    <text evidence="1">The sequence shown here is derived from an EMBL/GenBank/DDBJ whole genome shotgun (WGS) entry which is preliminary data.</text>
</comment>
<dbReference type="EMBL" id="JACAZF010000004">
    <property type="protein sequence ID" value="KAF7307656.1"/>
    <property type="molecule type" value="Genomic_DNA"/>
</dbReference>
<evidence type="ECO:0000313" key="2">
    <source>
        <dbReference type="Proteomes" id="UP000636479"/>
    </source>
</evidence>
<dbReference type="RefSeq" id="XP_037222675.1">
    <property type="nucleotide sequence ID" value="XM_037362383.1"/>
</dbReference>
<reference evidence="1" key="1">
    <citation type="submission" date="2020-05" db="EMBL/GenBank/DDBJ databases">
        <title>Mycena genomes resolve the evolution of fungal bioluminescence.</title>
        <authorList>
            <person name="Tsai I.J."/>
        </authorList>
    </citation>
    <scope>NUCLEOTIDE SEQUENCE</scope>
    <source>
        <strain evidence="1">171206Taipei</strain>
    </source>
</reference>
<gene>
    <name evidence="1" type="ORF">MIND_00560900</name>
</gene>
<sequence length="114" mass="12814">MALTSYLQALLDKLLERQNPISVRLHTSQRPPTRPWVYSASIAAGRSRSGWRTKCDAGAIPSSTRGFSRIGSPPPRLHIARRLSPCTLEPHTCGIQHYGQAYTRYTAFGRKEDY</sequence>